<keyword evidence="2" id="KW-0812">Transmembrane</keyword>
<feature type="domain" description="SLC26A/SulP transporter" evidence="5">
    <location>
        <begin position="2"/>
        <end position="121"/>
    </location>
</feature>
<evidence type="ECO:0000256" key="2">
    <source>
        <dbReference type="ARBA" id="ARBA00022692"/>
    </source>
</evidence>
<dbReference type="RefSeq" id="WP_387895669.1">
    <property type="nucleotide sequence ID" value="NZ_JBIAPK010000003.1"/>
</dbReference>
<dbReference type="EMBL" id="JBIAPK010000003">
    <property type="protein sequence ID" value="MFF3339758.1"/>
    <property type="molecule type" value="Genomic_DNA"/>
</dbReference>
<reference evidence="6 7" key="1">
    <citation type="submission" date="2024-10" db="EMBL/GenBank/DDBJ databases">
        <title>The Natural Products Discovery Center: Release of the First 8490 Sequenced Strains for Exploring Actinobacteria Biosynthetic Diversity.</title>
        <authorList>
            <person name="Kalkreuter E."/>
            <person name="Kautsar S.A."/>
            <person name="Yang D."/>
            <person name="Bader C.D."/>
            <person name="Teijaro C.N."/>
            <person name="Fluegel L."/>
            <person name="Davis C.M."/>
            <person name="Simpson J.R."/>
            <person name="Lauterbach L."/>
            <person name="Steele A.D."/>
            <person name="Gui C."/>
            <person name="Meng S."/>
            <person name="Li G."/>
            <person name="Viehrig K."/>
            <person name="Ye F."/>
            <person name="Su P."/>
            <person name="Kiefer A.F."/>
            <person name="Nichols A."/>
            <person name="Cepeda A.J."/>
            <person name="Yan W."/>
            <person name="Fan B."/>
            <person name="Jiang Y."/>
            <person name="Adhikari A."/>
            <person name="Zheng C.-J."/>
            <person name="Schuster L."/>
            <person name="Cowan T.M."/>
            <person name="Smanski M.J."/>
            <person name="Chevrette M.G."/>
            <person name="De Carvalho L.P.S."/>
            <person name="Shen B."/>
        </authorList>
    </citation>
    <scope>NUCLEOTIDE SEQUENCE [LARGE SCALE GENOMIC DNA]</scope>
    <source>
        <strain evidence="6 7">NPDC003029</strain>
    </source>
</reference>
<evidence type="ECO:0000256" key="4">
    <source>
        <dbReference type="ARBA" id="ARBA00023136"/>
    </source>
</evidence>
<evidence type="ECO:0000313" key="7">
    <source>
        <dbReference type="Proteomes" id="UP001601976"/>
    </source>
</evidence>
<evidence type="ECO:0000256" key="3">
    <source>
        <dbReference type="ARBA" id="ARBA00022989"/>
    </source>
</evidence>
<comment type="subcellular location">
    <subcellularLocation>
        <location evidence="1">Membrane</location>
        <topology evidence="1">Multi-pass membrane protein</topology>
    </subcellularLocation>
</comment>
<keyword evidence="4" id="KW-0472">Membrane</keyword>
<evidence type="ECO:0000313" key="6">
    <source>
        <dbReference type="EMBL" id="MFF3339758.1"/>
    </source>
</evidence>
<proteinExistence type="predicted"/>
<evidence type="ECO:0000256" key="1">
    <source>
        <dbReference type="ARBA" id="ARBA00004141"/>
    </source>
</evidence>
<name>A0ABW6RE39_9ACTN</name>
<dbReference type="Pfam" id="PF00916">
    <property type="entry name" value="Sulfate_transp"/>
    <property type="match status" value="1"/>
</dbReference>
<gene>
    <name evidence="6" type="ORF">ACFYWW_13640</name>
</gene>
<evidence type="ECO:0000259" key="5">
    <source>
        <dbReference type="Pfam" id="PF00916"/>
    </source>
</evidence>
<comment type="caution">
    <text evidence="6">The sequence shown here is derived from an EMBL/GenBank/DDBJ whole genome shotgun (WGS) entry which is preliminary data.</text>
</comment>
<accession>A0ABW6RE39</accession>
<keyword evidence="7" id="KW-1185">Reference proteome</keyword>
<sequence>MGVALIASAESLFSATAVDRLHDGSRTDYDKELIAGAGAGNAVRGALPMTAAIVRSMANVRAGGRAHEGLTGAVRGAAAGFRGLPYPRRSVTPVAALAGVLVHGGWKLIPVQELVPLWRERTYSKGSCWVRCSLSRRPRGTPVRCRCT</sequence>
<dbReference type="Proteomes" id="UP001601976">
    <property type="component" value="Unassembled WGS sequence"/>
</dbReference>
<protein>
    <submittedName>
        <fullName evidence="6">SulP family inorganic anion transporter</fullName>
    </submittedName>
</protein>
<organism evidence="6 7">
    <name type="scientific">Streptomyces flavidovirens</name>
    <dbReference type="NCBI Taxonomy" id="67298"/>
    <lineage>
        <taxon>Bacteria</taxon>
        <taxon>Bacillati</taxon>
        <taxon>Actinomycetota</taxon>
        <taxon>Actinomycetes</taxon>
        <taxon>Kitasatosporales</taxon>
        <taxon>Streptomycetaceae</taxon>
        <taxon>Streptomyces</taxon>
    </lineage>
</organism>
<dbReference type="InterPro" id="IPR011547">
    <property type="entry name" value="SLC26A/SulP_dom"/>
</dbReference>
<keyword evidence="3" id="KW-1133">Transmembrane helix</keyword>